<dbReference type="AlphaFoldDB" id="A0AAE1CQH5"/>
<evidence type="ECO:0000313" key="2">
    <source>
        <dbReference type="EMBL" id="KAK3728266.1"/>
    </source>
</evidence>
<dbReference type="Proteomes" id="UP001283361">
    <property type="component" value="Unassembled WGS sequence"/>
</dbReference>
<proteinExistence type="predicted"/>
<protein>
    <submittedName>
        <fullName evidence="2">Uncharacterized protein</fullName>
    </submittedName>
</protein>
<dbReference type="EMBL" id="JAWDGP010007194">
    <property type="protein sequence ID" value="KAK3728266.1"/>
    <property type="molecule type" value="Genomic_DNA"/>
</dbReference>
<feature type="region of interest" description="Disordered" evidence="1">
    <location>
        <begin position="25"/>
        <end position="49"/>
    </location>
</feature>
<feature type="compositionally biased region" description="Basic and acidic residues" evidence="1">
    <location>
        <begin position="26"/>
        <end position="46"/>
    </location>
</feature>
<evidence type="ECO:0000256" key="1">
    <source>
        <dbReference type="SAM" id="MobiDB-lite"/>
    </source>
</evidence>
<comment type="caution">
    <text evidence="2">The sequence shown here is derived from an EMBL/GenBank/DDBJ whole genome shotgun (WGS) entry which is preliminary data.</text>
</comment>
<reference evidence="2" key="1">
    <citation type="journal article" date="2023" name="G3 (Bethesda)">
        <title>A reference genome for the long-term kleptoplast-retaining sea slug Elysia crispata morphotype clarki.</title>
        <authorList>
            <person name="Eastman K.E."/>
            <person name="Pendleton A.L."/>
            <person name="Shaikh M.A."/>
            <person name="Suttiyut T."/>
            <person name="Ogas R."/>
            <person name="Tomko P."/>
            <person name="Gavelis G."/>
            <person name="Widhalm J.R."/>
            <person name="Wisecaver J.H."/>
        </authorList>
    </citation>
    <scope>NUCLEOTIDE SEQUENCE</scope>
    <source>
        <strain evidence="2">ECLA1</strain>
    </source>
</reference>
<name>A0AAE1CQH5_9GAST</name>
<accession>A0AAE1CQH5</accession>
<keyword evidence="3" id="KW-1185">Reference proteome</keyword>
<evidence type="ECO:0000313" key="3">
    <source>
        <dbReference type="Proteomes" id="UP001283361"/>
    </source>
</evidence>
<organism evidence="2 3">
    <name type="scientific">Elysia crispata</name>
    <name type="common">lettuce slug</name>
    <dbReference type="NCBI Taxonomy" id="231223"/>
    <lineage>
        <taxon>Eukaryota</taxon>
        <taxon>Metazoa</taxon>
        <taxon>Spiralia</taxon>
        <taxon>Lophotrochozoa</taxon>
        <taxon>Mollusca</taxon>
        <taxon>Gastropoda</taxon>
        <taxon>Heterobranchia</taxon>
        <taxon>Euthyneura</taxon>
        <taxon>Panpulmonata</taxon>
        <taxon>Sacoglossa</taxon>
        <taxon>Placobranchoidea</taxon>
        <taxon>Plakobranchidae</taxon>
        <taxon>Elysia</taxon>
    </lineage>
</organism>
<sequence length="89" mass="9853">MPYRYELPLFRAVLSRVEITAPIRETLSHSDHQNRDRTELPTDKDLASLTSRGVPHTALVARWSEAGLELGSGLRSGTIGTNYSHGANH</sequence>
<gene>
    <name evidence="2" type="ORF">RRG08_060055</name>
</gene>